<name>A0AAI9AHK7_9BACT</name>
<dbReference type="AlphaFoldDB" id="A0AAI9AHK7"/>
<proteinExistence type="predicted"/>
<organism evidence="1 2">
    <name type="scientific">Caminibacter mediatlanticus TB-2</name>
    <dbReference type="NCBI Taxonomy" id="391592"/>
    <lineage>
        <taxon>Bacteria</taxon>
        <taxon>Pseudomonadati</taxon>
        <taxon>Campylobacterota</taxon>
        <taxon>Epsilonproteobacteria</taxon>
        <taxon>Nautiliales</taxon>
        <taxon>Nautiliaceae</taxon>
        <taxon>Caminibacter</taxon>
    </lineage>
</organism>
<dbReference type="GO" id="GO:0006355">
    <property type="term" value="P:regulation of DNA-templated transcription"/>
    <property type="evidence" value="ECO:0007669"/>
    <property type="project" value="InterPro"/>
</dbReference>
<comment type="caution">
    <text evidence="1">The sequence shown here is derived from an EMBL/GenBank/DDBJ whole genome shotgun (WGS) entry which is preliminary data.</text>
</comment>
<gene>
    <name evidence="1" type="ORF">CMTB2_01059</name>
</gene>
<sequence>MVEMKNANFKIDKSKWEAFKKIAKMKHSDSSKELRKLIEKYIEENRDLLNKLF</sequence>
<evidence type="ECO:0000313" key="2">
    <source>
        <dbReference type="Proteomes" id="UP000003288"/>
    </source>
</evidence>
<evidence type="ECO:0000313" key="1">
    <source>
        <dbReference type="EMBL" id="EDM23813.1"/>
    </source>
</evidence>
<accession>A0AAI9AHK7</accession>
<dbReference type="SUPFAM" id="SSF47598">
    <property type="entry name" value="Ribbon-helix-helix"/>
    <property type="match status" value="1"/>
</dbReference>
<reference evidence="1 2" key="1">
    <citation type="journal article" date="2011" name="Stand. Genomic Sci.">
        <title>Draft genome sequence of Caminibacter mediatlanticus strain TB-2, an epsilonproteobacterium isolated from a deep-sea hydrothermal vent.</title>
        <authorList>
            <person name="Giovannelli D."/>
            <person name="Ferriera S."/>
            <person name="Johnson J."/>
            <person name="Kravitz S."/>
            <person name="Perez-Rodriguez I."/>
            <person name="Ricci J."/>
            <person name="O'Brien C."/>
            <person name="Voordeckers J.W."/>
            <person name="Bini E."/>
            <person name="Vetriani C."/>
        </authorList>
    </citation>
    <scope>NUCLEOTIDE SEQUENCE [LARGE SCALE GENOMIC DNA]</scope>
    <source>
        <strain evidence="1 2">TB-2</strain>
    </source>
</reference>
<dbReference type="RefSeq" id="WP_007474371.1">
    <property type="nucleotide sequence ID" value="NZ_ABCJ01000003.1"/>
</dbReference>
<dbReference type="Proteomes" id="UP000003288">
    <property type="component" value="Unassembled WGS sequence"/>
</dbReference>
<protein>
    <submittedName>
        <fullName evidence="1">Uncharacterized protein</fullName>
    </submittedName>
</protein>
<dbReference type="InterPro" id="IPR010985">
    <property type="entry name" value="Ribbon_hlx_hlx"/>
</dbReference>
<dbReference type="EMBL" id="ABCJ01000003">
    <property type="protein sequence ID" value="EDM23813.1"/>
    <property type="molecule type" value="Genomic_DNA"/>
</dbReference>